<sequence>MPDSRLHQLGEGFKVAQISHSFLTMSKIYMAVFILPGSVYCDLSSTKLKEMATVVISLSKPPSKEIMEFSFELLGESDTHVGSVRRRNIVAEPGSTCLIYLLARTLLSECLPYSPSKDSKITGLEKINNVRKIRVSFLNRYYHDDGLCVCGIDWLWDQDEIMIEQKLIKVSDSISHVIDRSFDDFS</sequence>
<comment type="caution">
    <text evidence="1">The sequence shown here is derived from an EMBL/GenBank/DDBJ whole genome shotgun (WGS) entry which is preliminary data.</text>
</comment>
<dbReference type="EMBL" id="JAEACU010000005">
    <property type="protein sequence ID" value="KAH7529330.1"/>
    <property type="molecule type" value="Genomic_DNA"/>
</dbReference>
<accession>A0A978VG41</accession>
<protein>
    <submittedName>
        <fullName evidence="1">Uncharacterized protein</fullName>
    </submittedName>
</protein>
<evidence type="ECO:0000313" key="2">
    <source>
        <dbReference type="Proteomes" id="UP000813462"/>
    </source>
</evidence>
<organism evidence="1 2">
    <name type="scientific">Ziziphus jujuba var. spinosa</name>
    <dbReference type="NCBI Taxonomy" id="714518"/>
    <lineage>
        <taxon>Eukaryota</taxon>
        <taxon>Viridiplantae</taxon>
        <taxon>Streptophyta</taxon>
        <taxon>Embryophyta</taxon>
        <taxon>Tracheophyta</taxon>
        <taxon>Spermatophyta</taxon>
        <taxon>Magnoliopsida</taxon>
        <taxon>eudicotyledons</taxon>
        <taxon>Gunneridae</taxon>
        <taxon>Pentapetalae</taxon>
        <taxon>rosids</taxon>
        <taxon>fabids</taxon>
        <taxon>Rosales</taxon>
        <taxon>Rhamnaceae</taxon>
        <taxon>Paliureae</taxon>
        <taxon>Ziziphus</taxon>
    </lineage>
</organism>
<reference evidence="1" key="1">
    <citation type="journal article" date="2021" name="Front. Plant Sci.">
        <title>Chromosome-Scale Genome Assembly for Chinese Sour Jujube and Insights Into Its Genome Evolution and Domestication Signature.</title>
        <authorList>
            <person name="Shen L.-Y."/>
            <person name="Luo H."/>
            <person name="Wang X.-L."/>
            <person name="Wang X.-M."/>
            <person name="Qiu X.-J."/>
            <person name="Liu H."/>
            <person name="Zhou S.-S."/>
            <person name="Jia K.-H."/>
            <person name="Nie S."/>
            <person name="Bao Y.-T."/>
            <person name="Zhang R.-G."/>
            <person name="Yun Q.-Z."/>
            <person name="Chai Y.-H."/>
            <person name="Lu J.-Y."/>
            <person name="Li Y."/>
            <person name="Zhao S.-W."/>
            <person name="Mao J.-F."/>
            <person name="Jia S.-G."/>
            <person name="Mao Y.-M."/>
        </authorList>
    </citation>
    <scope>NUCLEOTIDE SEQUENCE</scope>
    <source>
        <strain evidence="1">AT0</strain>
        <tissue evidence="1">Leaf</tissue>
    </source>
</reference>
<evidence type="ECO:0000313" key="1">
    <source>
        <dbReference type="EMBL" id="KAH7529330.1"/>
    </source>
</evidence>
<dbReference type="AlphaFoldDB" id="A0A978VG41"/>
<gene>
    <name evidence="1" type="ORF">FEM48_Zijuj05G0172900</name>
</gene>
<dbReference type="Proteomes" id="UP000813462">
    <property type="component" value="Unassembled WGS sequence"/>
</dbReference>
<proteinExistence type="predicted"/>
<name>A0A978VG41_ZIZJJ</name>